<dbReference type="Proteomes" id="UP000639772">
    <property type="component" value="Unassembled WGS sequence"/>
</dbReference>
<dbReference type="InterPro" id="IPR052147">
    <property type="entry name" value="PP2-like/Lectin"/>
</dbReference>
<evidence type="ECO:0000313" key="1">
    <source>
        <dbReference type="EMBL" id="KAG0446978.1"/>
    </source>
</evidence>
<dbReference type="InterPro" id="IPR025886">
    <property type="entry name" value="PP2-like"/>
</dbReference>
<dbReference type="GO" id="GO:0030246">
    <property type="term" value="F:carbohydrate binding"/>
    <property type="evidence" value="ECO:0007669"/>
    <property type="project" value="InterPro"/>
</dbReference>
<organism evidence="2 3">
    <name type="scientific">Vanilla planifolia</name>
    <name type="common">Vanilla</name>
    <dbReference type="NCBI Taxonomy" id="51239"/>
    <lineage>
        <taxon>Eukaryota</taxon>
        <taxon>Viridiplantae</taxon>
        <taxon>Streptophyta</taxon>
        <taxon>Embryophyta</taxon>
        <taxon>Tracheophyta</taxon>
        <taxon>Spermatophyta</taxon>
        <taxon>Magnoliopsida</taxon>
        <taxon>Liliopsida</taxon>
        <taxon>Asparagales</taxon>
        <taxon>Orchidaceae</taxon>
        <taxon>Vanilloideae</taxon>
        <taxon>Vanilleae</taxon>
        <taxon>Vanilla</taxon>
    </lineage>
</organism>
<dbReference type="AlphaFoldDB" id="A0A835P7N6"/>
<sequence>MHPTTCAQRHELQEEEKATQSFCIVKHNKRKAAAMSSAQVRGPHWPGELREEFFKKEHDVVHISAKALKIVWGNDSRFWQWLKISRHESCFKVGAELIQVNWMEVKGLLDLHKYPLKLHKTYEVVYLIKFKADAFGWHSAPITFEVSTADGKKNTSEILEHYKKDDHHWHEICGGEFKLGSSNSLGKIEFSMKEVKTDWWKGGIIIGGVIIRPKQA</sequence>
<evidence type="ECO:0000313" key="2">
    <source>
        <dbReference type="EMBL" id="KAG0447031.1"/>
    </source>
</evidence>
<dbReference type="EMBL" id="JADCNM010000518">
    <property type="protein sequence ID" value="KAG0446978.1"/>
    <property type="molecule type" value="Genomic_DNA"/>
</dbReference>
<gene>
    <name evidence="1" type="ORF">HPP92_028550</name>
    <name evidence="2" type="ORF">HPP92_028556</name>
</gene>
<proteinExistence type="predicted"/>
<evidence type="ECO:0000313" key="4">
    <source>
        <dbReference type="Proteomes" id="UP000639772"/>
    </source>
</evidence>
<keyword evidence="3" id="KW-1185">Reference proteome</keyword>
<dbReference type="Proteomes" id="UP000636800">
    <property type="component" value="Unassembled WGS sequence"/>
</dbReference>
<reference evidence="3 4" key="1">
    <citation type="journal article" date="2020" name="Nat. Food">
        <title>A phased Vanilla planifolia genome enables genetic improvement of flavour and production.</title>
        <authorList>
            <person name="Hasing T."/>
            <person name="Tang H."/>
            <person name="Brym M."/>
            <person name="Khazi F."/>
            <person name="Huang T."/>
            <person name="Chambers A.H."/>
        </authorList>
    </citation>
    <scope>NUCLEOTIDE SEQUENCE [LARGE SCALE GENOMIC DNA]</scope>
    <source>
        <tissue evidence="2">Leaf</tissue>
    </source>
</reference>
<comment type="caution">
    <text evidence="2">The sequence shown here is derived from an EMBL/GenBank/DDBJ whole genome shotgun (WGS) entry which is preliminary data.</text>
</comment>
<dbReference type="Pfam" id="PF14299">
    <property type="entry name" value="PP2"/>
    <property type="match status" value="1"/>
</dbReference>
<dbReference type="OrthoDB" id="2107747at2759"/>
<dbReference type="PANTHER" id="PTHR48478">
    <property type="entry name" value="LECTIN-LIKE"/>
    <property type="match status" value="1"/>
</dbReference>
<dbReference type="EMBL" id="JADCNL010000517">
    <property type="protein sequence ID" value="KAG0447031.1"/>
    <property type="molecule type" value="Genomic_DNA"/>
</dbReference>
<dbReference type="PANTHER" id="PTHR48478:SF1">
    <property type="entry name" value="LECTIN-LIKE"/>
    <property type="match status" value="1"/>
</dbReference>
<name>A0A835P7N6_VANPL</name>
<accession>A0A835P7N6</accession>
<evidence type="ECO:0000313" key="3">
    <source>
        <dbReference type="Proteomes" id="UP000636800"/>
    </source>
</evidence>
<protein>
    <submittedName>
        <fullName evidence="2">Uncharacterized protein</fullName>
    </submittedName>
</protein>